<feature type="disulfide bond" evidence="9">
    <location>
        <begin position="91"/>
        <end position="152"/>
    </location>
</feature>
<feature type="region of interest" description="Disordered" evidence="10">
    <location>
        <begin position="699"/>
        <end position="728"/>
    </location>
</feature>
<protein>
    <submittedName>
        <fullName evidence="15">Frizzled-4</fullName>
    </submittedName>
</protein>
<evidence type="ECO:0000256" key="11">
    <source>
        <dbReference type="SAM" id="Phobius"/>
    </source>
</evidence>
<evidence type="ECO:0000256" key="4">
    <source>
        <dbReference type="ARBA" id="ARBA00022692"/>
    </source>
</evidence>
<comment type="similarity">
    <text evidence="2">Belongs to the G-protein coupled receptor Fz/Smo family.</text>
</comment>
<feature type="transmembrane region" description="Helical" evidence="11">
    <location>
        <begin position="301"/>
        <end position="322"/>
    </location>
</feature>
<feature type="disulfide bond" evidence="9">
    <location>
        <begin position="163"/>
        <end position="204"/>
    </location>
</feature>
<dbReference type="WBParaSite" id="jg24289.2">
    <property type="protein sequence ID" value="jg24289.2"/>
    <property type="gene ID" value="jg24289"/>
</dbReference>
<evidence type="ECO:0000256" key="5">
    <source>
        <dbReference type="ARBA" id="ARBA00022989"/>
    </source>
</evidence>
<dbReference type="InterPro" id="IPR000539">
    <property type="entry name" value="Frizzled/Smoothened_7TM"/>
</dbReference>
<feature type="domain" description="FZ" evidence="12">
    <location>
        <begin position="86"/>
        <end position="207"/>
    </location>
</feature>
<dbReference type="InterPro" id="IPR015526">
    <property type="entry name" value="Frizzled/SFRP"/>
</dbReference>
<feature type="domain" description="G-protein coupled receptors family 2 profile 2" evidence="13">
    <location>
        <begin position="298"/>
        <end position="506"/>
    </location>
</feature>
<feature type="disulfide bond" evidence="9">
    <location>
        <begin position="136"/>
        <end position="174"/>
    </location>
</feature>
<dbReference type="SMART" id="SM00063">
    <property type="entry name" value="FRI"/>
    <property type="match status" value="1"/>
</dbReference>
<evidence type="ECO:0000259" key="12">
    <source>
        <dbReference type="PROSITE" id="PS50038"/>
    </source>
</evidence>
<keyword evidence="5 11" id="KW-1133">Transmembrane helix</keyword>
<dbReference type="GO" id="GO:0035567">
    <property type="term" value="P:non-canonical Wnt signaling pathway"/>
    <property type="evidence" value="ECO:0007669"/>
    <property type="project" value="TreeGrafter"/>
</dbReference>
<evidence type="ECO:0000256" key="9">
    <source>
        <dbReference type="PROSITE-ProRule" id="PRU00090"/>
    </source>
</evidence>
<dbReference type="SMART" id="SM01330">
    <property type="entry name" value="Frizzled"/>
    <property type="match status" value="1"/>
</dbReference>
<evidence type="ECO:0000256" key="7">
    <source>
        <dbReference type="ARBA" id="ARBA00023157"/>
    </source>
</evidence>
<proteinExistence type="inferred from homology"/>
<feature type="transmembrane region" description="Helical" evidence="11">
    <location>
        <begin position="12"/>
        <end position="34"/>
    </location>
</feature>
<keyword evidence="8" id="KW-0675">Receptor</keyword>
<dbReference type="PROSITE" id="PS50261">
    <property type="entry name" value="G_PROTEIN_RECEP_F2_4"/>
    <property type="match status" value="1"/>
</dbReference>
<dbReference type="GO" id="GO:0060070">
    <property type="term" value="P:canonical Wnt signaling pathway"/>
    <property type="evidence" value="ECO:0007669"/>
    <property type="project" value="TreeGrafter"/>
</dbReference>
<feature type="disulfide bond" evidence="9">
    <location>
        <begin position="99"/>
        <end position="145"/>
    </location>
</feature>
<dbReference type="Gene3D" id="1.10.2000.10">
    <property type="entry name" value="Frizzled cysteine-rich domain"/>
    <property type="match status" value="1"/>
</dbReference>
<keyword evidence="14" id="KW-1185">Reference proteome</keyword>
<evidence type="ECO:0000256" key="3">
    <source>
        <dbReference type="ARBA" id="ARBA00022473"/>
    </source>
</evidence>
<evidence type="ECO:0000256" key="1">
    <source>
        <dbReference type="ARBA" id="ARBA00004141"/>
    </source>
</evidence>
<dbReference type="PRINTS" id="PR00489">
    <property type="entry name" value="FRIZZLED"/>
</dbReference>
<dbReference type="PANTHER" id="PTHR11309:SF23">
    <property type="entry name" value="FRIZZLED-4"/>
    <property type="match status" value="1"/>
</dbReference>
<dbReference type="SUPFAM" id="SSF63501">
    <property type="entry name" value="Frizzled cysteine-rich domain"/>
    <property type="match status" value="1"/>
</dbReference>
<evidence type="ECO:0000256" key="8">
    <source>
        <dbReference type="ARBA" id="ARBA00023170"/>
    </source>
</evidence>
<evidence type="ECO:0000313" key="15">
    <source>
        <dbReference type="WBParaSite" id="jg24289.2"/>
    </source>
</evidence>
<feature type="transmembrane region" description="Helical" evidence="11">
    <location>
        <begin position="443"/>
        <end position="465"/>
    </location>
</feature>
<evidence type="ECO:0000259" key="13">
    <source>
        <dbReference type="PROSITE" id="PS50261"/>
    </source>
</evidence>
<dbReference type="PROSITE" id="PS50038">
    <property type="entry name" value="FZ"/>
    <property type="match status" value="1"/>
</dbReference>
<keyword evidence="6 11" id="KW-0472">Membrane</keyword>
<feature type="transmembrane region" description="Helical" evidence="11">
    <location>
        <begin position="535"/>
        <end position="558"/>
    </location>
</feature>
<evidence type="ECO:0000256" key="6">
    <source>
        <dbReference type="ARBA" id="ARBA00023136"/>
    </source>
</evidence>
<keyword evidence="7 9" id="KW-1015">Disulfide bond</keyword>
<dbReference type="Pfam" id="PF01534">
    <property type="entry name" value="Frizzled"/>
    <property type="match status" value="1"/>
</dbReference>
<evidence type="ECO:0000256" key="10">
    <source>
        <dbReference type="SAM" id="MobiDB-lite"/>
    </source>
</evidence>
<feature type="transmembrane region" description="Helical" evidence="11">
    <location>
        <begin position="593"/>
        <end position="611"/>
    </location>
</feature>
<dbReference type="GO" id="GO:0042813">
    <property type="term" value="F:Wnt receptor activity"/>
    <property type="evidence" value="ECO:0007669"/>
    <property type="project" value="TreeGrafter"/>
</dbReference>
<dbReference type="GO" id="GO:0005886">
    <property type="term" value="C:plasma membrane"/>
    <property type="evidence" value="ECO:0007669"/>
    <property type="project" value="TreeGrafter"/>
</dbReference>
<feature type="transmembrane region" description="Helical" evidence="11">
    <location>
        <begin position="360"/>
        <end position="379"/>
    </location>
</feature>
<dbReference type="Proteomes" id="UP000887574">
    <property type="component" value="Unplaced"/>
</dbReference>
<dbReference type="FunFam" id="1.10.2000.10:FF:000037">
    <property type="match status" value="1"/>
</dbReference>
<evidence type="ECO:0000256" key="2">
    <source>
        <dbReference type="ARBA" id="ARBA00008077"/>
    </source>
</evidence>
<dbReference type="Pfam" id="PF01392">
    <property type="entry name" value="Fz"/>
    <property type="match status" value="1"/>
</dbReference>
<sequence length="738" mass="80867">MPKFLMNLLLSLALQPCVFISDPWVIVLIFLAFGKIFYHAQLFASLIYWYPITFLVILSQAMMVSTNDRNNNNDVVDHHRTIRRSSQANKCEKITATHCLDIGYNLTRFPNFAGDDSSVSALEDFATFEPLISVKCSEQLKFFLCSVYFPMCTEKVSVAIGPCRPLCQQVQDSCINVLKEFGFSWPASLNCSKFPTANNENVMCMGGAMSEQEPQEYQPKESEHAGITPKKPGAVVDLPYFSLGAQRDINYAEELKKYVLPGYKCVLPAAMVYINRTAQCVPYCNSSRGYSPGDLNSANSALIIGSILSAALTCFCLLMVLLRSKTASSRNAEMLKKSRQNSGGASKTCLQLPAEKSLQFCALSFACSALIYLMCLFQKDKIGCMHYSGHNLFLVAGMQHVPCTLAATLIYYFGSAGRIWWIALCFSWRFSMTQHSKLDIKKFIFRAHCLCWSIPLALCILALMAQAIQADPLSGVCIVGGSNRLQHQIFLSGRDALTLVASFLIIASGCLTSTSDTQRPPKPSDPNASSSNTGILLISLIYPLVCAFWLVASLHYLFLTSDFNQHHHQQPKRNHYQGGWDIIAARKLLADSSLGICLGAAFFIHMVYSCWSHLNEVQLEQPVPPTVNIQPPMAAPKPVIKAPSSNMASNIHVGGGQVYAAASGTIGSYRLTTRQTGAKAGYQPMSQVKGGLQPMSQVKGGLQPMSQSMDSTQTGHSSMPLPPPPPPLSALPVIGARL</sequence>
<comment type="subcellular location">
    <subcellularLocation>
        <location evidence="1">Membrane</location>
        <topology evidence="1">Multi-pass membrane protein</topology>
    </subcellularLocation>
</comment>
<dbReference type="PANTHER" id="PTHR11309">
    <property type="entry name" value="FRIZZLED"/>
    <property type="match status" value="1"/>
</dbReference>
<feature type="compositionally biased region" description="Polar residues" evidence="10">
    <location>
        <begin position="704"/>
        <end position="716"/>
    </location>
</feature>
<feature type="transmembrane region" description="Helical" evidence="11">
    <location>
        <begin position="496"/>
        <end position="514"/>
    </location>
</feature>
<dbReference type="InterPro" id="IPR036790">
    <property type="entry name" value="Frizzled_dom_sf"/>
</dbReference>
<keyword evidence="4 11" id="KW-0812">Transmembrane</keyword>
<feature type="disulfide bond" evidence="9">
    <location>
        <begin position="167"/>
        <end position="191"/>
    </location>
</feature>
<dbReference type="InterPro" id="IPR020067">
    <property type="entry name" value="Frizzled_dom"/>
</dbReference>
<organism evidence="14 15">
    <name type="scientific">Ditylenchus dipsaci</name>
    <dbReference type="NCBI Taxonomy" id="166011"/>
    <lineage>
        <taxon>Eukaryota</taxon>
        <taxon>Metazoa</taxon>
        <taxon>Ecdysozoa</taxon>
        <taxon>Nematoda</taxon>
        <taxon>Chromadorea</taxon>
        <taxon>Rhabditida</taxon>
        <taxon>Tylenchina</taxon>
        <taxon>Tylenchomorpha</taxon>
        <taxon>Sphaerularioidea</taxon>
        <taxon>Anguinidae</taxon>
        <taxon>Anguininae</taxon>
        <taxon>Ditylenchus</taxon>
    </lineage>
</organism>
<feature type="transmembrane region" description="Helical" evidence="11">
    <location>
        <begin position="46"/>
        <end position="64"/>
    </location>
</feature>
<name>A0A915DW42_9BILA</name>
<dbReference type="AlphaFoldDB" id="A0A915DW42"/>
<dbReference type="InterPro" id="IPR017981">
    <property type="entry name" value="GPCR_2-like_7TM"/>
</dbReference>
<reference evidence="15" key="1">
    <citation type="submission" date="2022-11" db="UniProtKB">
        <authorList>
            <consortium name="WormBaseParasite"/>
        </authorList>
    </citation>
    <scope>IDENTIFICATION</scope>
</reference>
<accession>A0A915DW42</accession>
<feature type="transmembrane region" description="Helical" evidence="11">
    <location>
        <begin position="409"/>
        <end position="431"/>
    </location>
</feature>
<dbReference type="GO" id="GO:0017147">
    <property type="term" value="F:Wnt-protein binding"/>
    <property type="evidence" value="ECO:0007669"/>
    <property type="project" value="TreeGrafter"/>
</dbReference>
<evidence type="ECO:0000313" key="14">
    <source>
        <dbReference type="Proteomes" id="UP000887574"/>
    </source>
</evidence>
<dbReference type="Gene3D" id="1.20.1070.10">
    <property type="entry name" value="Rhodopsin 7-helix transmembrane proteins"/>
    <property type="match status" value="1"/>
</dbReference>
<keyword evidence="3" id="KW-0217">Developmental protein</keyword>